<evidence type="ECO:0000256" key="4">
    <source>
        <dbReference type="ARBA" id="ARBA00023136"/>
    </source>
</evidence>
<keyword evidence="8" id="KW-1185">Reference proteome</keyword>
<feature type="domain" description="Fatty acid hydroxylase" evidence="6">
    <location>
        <begin position="90"/>
        <end position="225"/>
    </location>
</feature>
<evidence type="ECO:0000256" key="1">
    <source>
        <dbReference type="ARBA" id="ARBA00004370"/>
    </source>
</evidence>
<evidence type="ECO:0000256" key="2">
    <source>
        <dbReference type="ARBA" id="ARBA00022692"/>
    </source>
</evidence>
<feature type="transmembrane region" description="Helical" evidence="5">
    <location>
        <begin position="138"/>
        <end position="162"/>
    </location>
</feature>
<keyword evidence="2 5" id="KW-0812">Transmembrane</keyword>
<reference evidence="7" key="1">
    <citation type="submission" date="2021-10" db="EMBL/GenBank/DDBJ databases">
        <title>Roseicella aerolatum sp. nov., isolated from aerosols of e-waste dismantling site.</title>
        <authorList>
            <person name="Qin T."/>
        </authorList>
    </citation>
    <scope>NUCLEOTIDE SEQUENCE</scope>
    <source>
        <strain evidence="7">GB24</strain>
    </source>
</reference>
<feature type="transmembrane region" description="Helical" evidence="5">
    <location>
        <begin position="6"/>
        <end position="23"/>
    </location>
</feature>
<evidence type="ECO:0000256" key="3">
    <source>
        <dbReference type="ARBA" id="ARBA00022989"/>
    </source>
</evidence>
<dbReference type="GO" id="GO:0005506">
    <property type="term" value="F:iron ion binding"/>
    <property type="evidence" value="ECO:0007669"/>
    <property type="project" value="InterPro"/>
</dbReference>
<evidence type="ECO:0000313" key="8">
    <source>
        <dbReference type="Proteomes" id="UP001139311"/>
    </source>
</evidence>
<evidence type="ECO:0000256" key="5">
    <source>
        <dbReference type="SAM" id="Phobius"/>
    </source>
</evidence>
<protein>
    <submittedName>
        <fullName evidence="7">Sterol desaturase family protein</fullName>
    </submittedName>
</protein>
<gene>
    <name evidence="7" type="ORF">LHA35_19055</name>
</gene>
<keyword evidence="3 5" id="KW-1133">Transmembrane helix</keyword>
<dbReference type="Pfam" id="PF04116">
    <property type="entry name" value="FA_hydroxylase"/>
    <property type="match status" value="1"/>
</dbReference>
<name>A0A9X1IHN0_9PROT</name>
<feature type="transmembrane region" description="Helical" evidence="5">
    <location>
        <begin position="80"/>
        <end position="101"/>
    </location>
</feature>
<comment type="caution">
    <text evidence="7">The sequence shown here is derived from an EMBL/GenBank/DDBJ whole genome shotgun (WGS) entry which is preliminary data.</text>
</comment>
<accession>A0A9X1IHN0</accession>
<dbReference type="InterPro" id="IPR006694">
    <property type="entry name" value="Fatty_acid_hydroxylase"/>
</dbReference>
<dbReference type="AlphaFoldDB" id="A0A9X1IHN0"/>
<evidence type="ECO:0000313" key="7">
    <source>
        <dbReference type="EMBL" id="MCB4823833.1"/>
    </source>
</evidence>
<dbReference type="InterPro" id="IPR050307">
    <property type="entry name" value="Sterol_Desaturase_Related"/>
</dbReference>
<organism evidence="7 8">
    <name type="scientific">Roseicella aerolata</name>
    <dbReference type="NCBI Taxonomy" id="2883479"/>
    <lineage>
        <taxon>Bacteria</taxon>
        <taxon>Pseudomonadati</taxon>
        <taxon>Pseudomonadota</taxon>
        <taxon>Alphaproteobacteria</taxon>
        <taxon>Acetobacterales</taxon>
        <taxon>Roseomonadaceae</taxon>
        <taxon>Roseicella</taxon>
    </lineage>
</organism>
<dbReference type="Proteomes" id="UP001139311">
    <property type="component" value="Unassembled WGS sequence"/>
</dbReference>
<dbReference type="RefSeq" id="WP_226611016.1">
    <property type="nucleotide sequence ID" value="NZ_JAJAQI010000032.1"/>
</dbReference>
<feature type="transmembrane region" description="Helical" evidence="5">
    <location>
        <begin position="44"/>
        <end position="68"/>
    </location>
</feature>
<keyword evidence="4 5" id="KW-0472">Membrane</keyword>
<dbReference type="GO" id="GO:0016020">
    <property type="term" value="C:membrane"/>
    <property type="evidence" value="ECO:0007669"/>
    <property type="project" value="UniProtKB-SubCell"/>
</dbReference>
<dbReference type="GO" id="GO:0016491">
    <property type="term" value="F:oxidoreductase activity"/>
    <property type="evidence" value="ECO:0007669"/>
    <property type="project" value="InterPro"/>
</dbReference>
<dbReference type="PANTHER" id="PTHR11863">
    <property type="entry name" value="STEROL DESATURASE"/>
    <property type="match status" value="1"/>
</dbReference>
<dbReference type="GO" id="GO:0008610">
    <property type="term" value="P:lipid biosynthetic process"/>
    <property type="evidence" value="ECO:0007669"/>
    <property type="project" value="InterPro"/>
</dbReference>
<comment type="subcellular location">
    <subcellularLocation>
        <location evidence="1">Membrane</location>
    </subcellularLocation>
</comment>
<dbReference type="EMBL" id="JAJAQI010000032">
    <property type="protein sequence ID" value="MCB4823833.1"/>
    <property type="molecule type" value="Genomic_DNA"/>
</dbReference>
<proteinExistence type="predicted"/>
<sequence>MLPHEPVLRLGIFLGVLLALLALEQLIPWRRARPLGRRRWPANLGLAVLGALLVRAVMPAAAVGAALWAEARGWGLLPALGMPGWVAIPLSVILLDLLIYWQHRVTHAVPLLWRLHRVHHADPELDATSGLRFHPVEILLSMALKMVAVVALGAPAVAVLVFEVLLNATAMFNHAAISLPPGLERALRLVLVTPEMHRTHHSEARAETDSCYGFCLSWWDRLFGSYRAAPAAGEGVVIGVAGWRAPEQQRLDRLLLQPMRGGAGPAEAAVPPLVPPLAAGRPVLSAAPPQPGADRSMA</sequence>
<evidence type="ECO:0000259" key="6">
    <source>
        <dbReference type="Pfam" id="PF04116"/>
    </source>
</evidence>